<proteinExistence type="predicted"/>
<dbReference type="Proteomes" id="UP001268651">
    <property type="component" value="Unassembled WGS sequence"/>
</dbReference>
<evidence type="ECO:0000313" key="2">
    <source>
        <dbReference type="EMBL" id="MDU8886572.1"/>
    </source>
</evidence>
<dbReference type="InterPro" id="IPR029052">
    <property type="entry name" value="Metallo-depent_PP-like"/>
</dbReference>
<dbReference type="PANTHER" id="PTHR33987:SF1">
    <property type="entry name" value="CALCINEURIN-LIKE METALLO-PHOSPHOESTERASE SUPERFAMILY PROTEIN"/>
    <property type="match status" value="1"/>
</dbReference>
<evidence type="ECO:0000256" key="1">
    <source>
        <dbReference type="SAM" id="SignalP"/>
    </source>
</evidence>
<dbReference type="EC" id="3.1.3.1" evidence="2"/>
<dbReference type="InterPro" id="IPR018946">
    <property type="entry name" value="PhoD-like_MPP"/>
</dbReference>
<dbReference type="GO" id="GO:0004035">
    <property type="term" value="F:alkaline phosphatase activity"/>
    <property type="evidence" value="ECO:0007669"/>
    <property type="project" value="UniProtKB-EC"/>
</dbReference>
<feature type="chain" id="PRO_5046904907" evidence="1">
    <location>
        <begin position="26"/>
        <end position="163"/>
    </location>
</feature>
<gene>
    <name evidence="2" type="ORF">RXV94_10410</name>
</gene>
<name>A0ABU3U8B3_9FLAO</name>
<organism evidence="2 3">
    <name type="scientific">Gilvirhabdus luticola</name>
    <dbReference type="NCBI Taxonomy" id="3079858"/>
    <lineage>
        <taxon>Bacteria</taxon>
        <taxon>Pseudomonadati</taxon>
        <taxon>Bacteroidota</taxon>
        <taxon>Flavobacteriia</taxon>
        <taxon>Flavobacteriales</taxon>
        <taxon>Flavobacteriaceae</taxon>
        <taxon>Gilvirhabdus</taxon>
    </lineage>
</organism>
<keyword evidence="3" id="KW-1185">Reference proteome</keyword>
<reference evidence="2 3" key="1">
    <citation type="submission" date="2023-10" db="EMBL/GenBank/DDBJ databases">
        <title>Marimonas sp. nov. isolated from tidal mud flat.</title>
        <authorList>
            <person name="Jaincy N.J."/>
            <person name="Srinivasan S."/>
            <person name="Lee S.-S."/>
        </authorList>
    </citation>
    <scope>NUCLEOTIDE SEQUENCE [LARGE SCALE GENOMIC DNA]</scope>
    <source>
        <strain evidence="2 3">MJ-SS3</strain>
    </source>
</reference>
<dbReference type="CDD" id="cd07389">
    <property type="entry name" value="MPP_PhoD"/>
    <property type="match status" value="1"/>
</dbReference>
<dbReference type="RefSeq" id="WP_316662654.1">
    <property type="nucleotide sequence ID" value="NZ_JAWHTF010000005.1"/>
</dbReference>
<evidence type="ECO:0000313" key="3">
    <source>
        <dbReference type="Proteomes" id="UP001268651"/>
    </source>
</evidence>
<protein>
    <submittedName>
        <fullName evidence="2">Alkaline phosphatase D family protein</fullName>
        <ecNumber evidence="2">3.1.3.1</ecNumber>
    </submittedName>
</protein>
<keyword evidence="2" id="KW-0378">Hydrolase</keyword>
<comment type="caution">
    <text evidence="2">The sequence shown here is derived from an EMBL/GenBank/DDBJ whole genome shotgun (WGS) entry which is preliminary data.</text>
</comment>
<accession>A0ABU3U8B3</accession>
<dbReference type="EMBL" id="JAWHTF010000005">
    <property type="protein sequence ID" value="MDU8886572.1"/>
    <property type="molecule type" value="Genomic_DNA"/>
</dbReference>
<dbReference type="InterPro" id="IPR038607">
    <property type="entry name" value="PhoD-like_sf"/>
</dbReference>
<dbReference type="SUPFAM" id="SSF56300">
    <property type="entry name" value="Metallo-dependent phosphatases"/>
    <property type="match status" value="1"/>
</dbReference>
<feature type="signal peptide" evidence="1">
    <location>
        <begin position="1"/>
        <end position="25"/>
    </location>
</feature>
<dbReference type="Gene3D" id="3.60.21.70">
    <property type="entry name" value="PhoD-like phosphatase"/>
    <property type="match status" value="1"/>
</dbReference>
<sequence>MCKSRCIKPVLTFIILCFVVTPFFSQNDEGVERDSYFTIAFGSCNKHNSKNTLWDDVLNQQPNVWIWGGDNIYADTYNMSRLERKYKKQLKNPDYSNLVKHTKVLGTWDDHDYGDNDAEVHFKAKKGSQQLFLDFIGVSKNDERRQQEGIYHSETFEVRNFSV</sequence>
<keyword evidence="1" id="KW-0732">Signal</keyword>
<dbReference type="PANTHER" id="PTHR33987">
    <property type="entry name" value="CALCINEURIN-LIKE METALLO-PHOSPHOESTERASE SUPERFAMILY PROTEIN"/>
    <property type="match status" value="1"/>
</dbReference>